<comment type="caution">
    <text evidence="6">Lacks conserved residue(s) required for the propagation of feature annotation.</text>
</comment>
<dbReference type="HAMAP" id="MF_00074">
    <property type="entry name" value="16SrRNA_methyltr_G"/>
    <property type="match status" value="1"/>
</dbReference>
<dbReference type="GO" id="GO:0070043">
    <property type="term" value="F:rRNA (guanine-N7-)-methyltransferase activity"/>
    <property type="evidence" value="ECO:0007669"/>
    <property type="project" value="UniProtKB-UniRule"/>
</dbReference>
<feature type="binding site" evidence="6">
    <location>
        <position position="80"/>
    </location>
    <ligand>
        <name>S-adenosyl-L-methionine</name>
        <dbReference type="ChEBI" id="CHEBI:59789"/>
    </ligand>
</feature>
<dbReference type="STRING" id="45056.Lade_2143"/>
<dbReference type="AlphaFoldDB" id="A0A0W0R177"/>
<evidence type="ECO:0000313" key="9">
    <source>
        <dbReference type="Proteomes" id="UP000054859"/>
    </source>
</evidence>
<keyword evidence="2 6" id="KW-0698">rRNA processing</keyword>
<dbReference type="InterPro" id="IPR003682">
    <property type="entry name" value="rRNA_ssu_MeTfrase_G"/>
</dbReference>
<evidence type="ECO:0000256" key="5">
    <source>
        <dbReference type="ARBA" id="ARBA00022691"/>
    </source>
</evidence>
<dbReference type="PANTHER" id="PTHR31760:SF0">
    <property type="entry name" value="S-ADENOSYL-L-METHIONINE-DEPENDENT METHYLTRANSFERASES SUPERFAMILY PROTEIN"/>
    <property type="match status" value="1"/>
</dbReference>
<dbReference type="KEGG" id="ladl:NCTC12735_00213"/>
<reference evidence="8 10" key="2">
    <citation type="submission" date="2018-12" db="EMBL/GenBank/DDBJ databases">
        <authorList>
            <consortium name="Pathogen Informatics"/>
        </authorList>
    </citation>
    <scope>NUCLEOTIDE SEQUENCE [LARGE SCALE GENOMIC DNA]</scope>
    <source>
        <strain evidence="8 10">NCTC12735</strain>
        <plasmid evidence="10">8</plasmid>
    </source>
</reference>
<dbReference type="PANTHER" id="PTHR31760">
    <property type="entry name" value="S-ADENOSYL-L-METHIONINE-DEPENDENT METHYLTRANSFERASES SUPERFAMILY PROTEIN"/>
    <property type="match status" value="1"/>
</dbReference>
<keyword evidence="9" id="KW-1185">Reference proteome</keyword>
<keyword evidence="5 6" id="KW-0949">S-adenosyl-L-methionine</keyword>
<keyword evidence="4 6" id="KW-0808">Transferase</keyword>
<dbReference type="EMBL" id="LR134417">
    <property type="protein sequence ID" value="VEH82980.1"/>
    <property type="molecule type" value="Genomic_DNA"/>
</dbReference>
<name>A0A0W0R177_9GAMM</name>
<organism evidence="7 9">
    <name type="scientific">Legionella adelaidensis</name>
    <dbReference type="NCBI Taxonomy" id="45056"/>
    <lineage>
        <taxon>Bacteria</taxon>
        <taxon>Pseudomonadati</taxon>
        <taxon>Pseudomonadota</taxon>
        <taxon>Gammaproteobacteria</taxon>
        <taxon>Legionellales</taxon>
        <taxon>Legionellaceae</taxon>
        <taxon>Legionella</taxon>
    </lineage>
</organism>
<comment type="catalytic activity">
    <reaction evidence="6">
        <text>guanosine(527) in 16S rRNA + S-adenosyl-L-methionine = N(7)-methylguanosine(527) in 16S rRNA + S-adenosyl-L-homocysteine</text>
        <dbReference type="Rhea" id="RHEA:42732"/>
        <dbReference type="Rhea" id="RHEA-COMP:10209"/>
        <dbReference type="Rhea" id="RHEA-COMP:10210"/>
        <dbReference type="ChEBI" id="CHEBI:57856"/>
        <dbReference type="ChEBI" id="CHEBI:59789"/>
        <dbReference type="ChEBI" id="CHEBI:74269"/>
        <dbReference type="ChEBI" id="CHEBI:74480"/>
        <dbReference type="EC" id="2.1.1.170"/>
    </reaction>
</comment>
<comment type="function">
    <text evidence="6">Specifically methylates the N7 position of guanine in position 527 of 16S rRNA.</text>
</comment>
<dbReference type="Proteomes" id="UP000054859">
    <property type="component" value="Unassembled WGS sequence"/>
</dbReference>
<dbReference type="RefSeq" id="WP_058463186.1">
    <property type="nucleotide sequence ID" value="NZ_CAAAHS010000001.1"/>
</dbReference>
<evidence type="ECO:0000313" key="10">
    <source>
        <dbReference type="Proteomes" id="UP000281170"/>
    </source>
</evidence>
<keyword evidence="8" id="KW-0614">Plasmid</keyword>
<dbReference type="Proteomes" id="UP000281170">
    <property type="component" value="Plasmid 8"/>
</dbReference>
<proteinExistence type="inferred from homology"/>
<dbReference type="Gene3D" id="3.40.50.150">
    <property type="entry name" value="Vaccinia Virus protein VP39"/>
    <property type="match status" value="1"/>
</dbReference>
<dbReference type="CDD" id="cd02440">
    <property type="entry name" value="AdoMet_MTases"/>
    <property type="match status" value="1"/>
</dbReference>
<keyword evidence="1 6" id="KW-0963">Cytoplasm</keyword>
<comment type="subcellular location">
    <subcellularLocation>
        <location evidence="6">Cytoplasm</location>
    </subcellularLocation>
</comment>
<dbReference type="PIRSF" id="PIRSF003078">
    <property type="entry name" value="GidB"/>
    <property type="match status" value="1"/>
</dbReference>
<dbReference type="SUPFAM" id="SSF53335">
    <property type="entry name" value="S-adenosyl-L-methionine-dependent methyltransferases"/>
    <property type="match status" value="1"/>
</dbReference>
<geneLocation type="plasmid" evidence="8 10">
    <name>8</name>
</geneLocation>
<evidence type="ECO:0000256" key="2">
    <source>
        <dbReference type="ARBA" id="ARBA00022552"/>
    </source>
</evidence>
<accession>A0A0W0R177</accession>
<gene>
    <name evidence="7" type="primary">gidB</name>
    <name evidence="6" type="synonym">rsmG</name>
    <name evidence="7" type="ORF">Lade_2143</name>
    <name evidence="8" type="ORF">NCTC12735_00213</name>
</gene>
<reference evidence="7 9" key="1">
    <citation type="submission" date="2015-11" db="EMBL/GenBank/DDBJ databases">
        <title>Identification of large and diverse effector repertoires of 38 Legionella species.</title>
        <authorList>
            <person name="Burstein D."/>
            <person name="Amaro F."/>
            <person name="Zusman T."/>
            <person name="Lifshitz Z."/>
            <person name="Cohen O."/>
            <person name="Gilbert J.A."/>
            <person name="Pupko T."/>
            <person name="Shuman H.A."/>
            <person name="Segal G."/>
        </authorList>
    </citation>
    <scope>NUCLEOTIDE SEQUENCE [LARGE SCALE GENOMIC DNA]</scope>
    <source>
        <strain evidence="7 9">1762-AUS-E</strain>
    </source>
</reference>
<evidence type="ECO:0000256" key="6">
    <source>
        <dbReference type="HAMAP-Rule" id="MF_00074"/>
    </source>
</evidence>
<dbReference type="EMBL" id="LNKA01000019">
    <property type="protein sequence ID" value="KTC64849.1"/>
    <property type="molecule type" value="Genomic_DNA"/>
</dbReference>
<dbReference type="Pfam" id="PF02527">
    <property type="entry name" value="GidB"/>
    <property type="match status" value="1"/>
</dbReference>
<dbReference type="InterPro" id="IPR029063">
    <property type="entry name" value="SAM-dependent_MTases_sf"/>
</dbReference>
<dbReference type="NCBIfam" id="TIGR00138">
    <property type="entry name" value="rsmG_gidB"/>
    <property type="match status" value="1"/>
</dbReference>
<dbReference type="EC" id="2.1.1.170" evidence="6"/>
<dbReference type="GO" id="GO:0005829">
    <property type="term" value="C:cytosol"/>
    <property type="evidence" value="ECO:0007669"/>
    <property type="project" value="TreeGrafter"/>
</dbReference>
<evidence type="ECO:0000313" key="7">
    <source>
        <dbReference type="EMBL" id="KTC64849.1"/>
    </source>
</evidence>
<feature type="binding site" evidence="6">
    <location>
        <position position="141"/>
    </location>
    <ligand>
        <name>S-adenosyl-L-methionine</name>
        <dbReference type="ChEBI" id="CHEBI:59789"/>
    </ligand>
</feature>
<keyword evidence="3 6" id="KW-0489">Methyltransferase</keyword>
<dbReference type="PATRIC" id="fig|45056.6.peg.2215"/>
<feature type="binding site" evidence="6">
    <location>
        <position position="75"/>
    </location>
    <ligand>
        <name>S-adenosyl-L-methionine</name>
        <dbReference type="ChEBI" id="CHEBI:59789"/>
    </ligand>
</feature>
<evidence type="ECO:0000313" key="8">
    <source>
        <dbReference type="EMBL" id="VEH82980.1"/>
    </source>
</evidence>
<comment type="similarity">
    <text evidence="6">Belongs to the methyltransferase superfamily. RNA methyltransferase RsmG family.</text>
</comment>
<dbReference type="OrthoDB" id="9808773at2"/>
<evidence type="ECO:0000256" key="1">
    <source>
        <dbReference type="ARBA" id="ARBA00022490"/>
    </source>
</evidence>
<evidence type="ECO:0000256" key="4">
    <source>
        <dbReference type="ARBA" id="ARBA00022679"/>
    </source>
</evidence>
<sequence length="204" mass="23127">MSKGDLLIEMTKGVTQLGVQVAVEPLREYLFLLDKWNKTYNLTAVRNLEEMVARHILDSLAIASFIHPGRIIDVGTGAGLPGIPLALTFPHSQFVLLDSNGKKIRFLQEVKRVLKIENIDVVQQRVEAYCPAHNFDTIVSRAFTDIRQMIHWTKHLIKPNGIWVAMKGQIPTSELEDIPYPYDIKSYSVPETTGERCCIIIENK</sequence>
<protein>
    <recommendedName>
        <fullName evidence="6">Ribosomal RNA small subunit methyltransferase G</fullName>
        <ecNumber evidence="6">2.1.1.170</ecNumber>
    </recommendedName>
    <alternativeName>
        <fullName evidence="6">16S rRNA 7-methylguanosine methyltransferase</fullName>
        <shortName evidence="6">16S rRNA m7G methyltransferase</shortName>
    </alternativeName>
</protein>
<evidence type="ECO:0000256" key="3">
    <source>
        <dbReference type="ARBA" id="ARBA00022603"/>
    </source>
</evidence>
<feature type="binding site" evidence="6">
    <location>
        <begin position="126"/>
        <end position="127"/>
    </location>
    <ligand>
        <name>S-adenosyl-L-methionine</name>
        <dbReference type="ChEBI" id="CHEBI:59789"/>
    </ligand>
</feature>